<proteinExistence type="predicted"/>
<evidence type="ECO:0000313" key="2">
    <source>
        <dbReference type="EMBL" id="KAF8487305.1"/>
    </source>
</evidence>
<dbReference type="Proteomes" id="UP000759537">
    <property type="component" value="Unassembled WGS sequence"/>
</dbReference>
<name>A0A9P5N6C6_9AGAM</name>
<protein>
    <submittedName>
        <fullName evidence="2">Uncharacterized protein</fullName>
    </submittedName>
</protein>
<organism evidence="2 3">
    <name type="scientific">Russula ochroleuca</name>
    <dbReference type="NCBI Taxonomy" id="152965"/>
    <lineage>
        <taxon>Eukaryota</taxon>
        <taxon>Fungi</taxon>
        <taxon>Dikarya</taxon>
        <taxon>Basidiomycota</taxon>
        <taxon>Agaricomycotina</taxon>
        <taxon>Agaricomycetes</taxon>
        <taxon>Russulales</taxon>
        <taxon>Russulaceae</taxon>
        <taxon>Russula</taxon>
    </lineage>
</organism>
<reference evidence="2" key="1">
    <citation type="submission" date="2019-10" db="EMBL/GenBank/DDBJ databases">
        <authorList>
            <consortium name="DOE Joint Genome Institute"/>
            <person name="Kuo A."/>
            <person name="Miyauchi S."/>
            <person name="Kiss E."/>
            <person name="Drula E."/>
            <person name="Kohler A."/>
            <person name="Sanchez-Garcia M."/>
            <person name="Andreopoulos B."/>
            <person name="Barry K.W."/>
            <person name="Bonito G."/>
            <person name="Buee M."/>
            <person name="Carver A."/>
            <person name="Chen C."/>
            <person name="Cichocki N."/>
            <person name="Clum A."/>
            <person name="Culley D."/>
            <person name="Crous P.W."/>
            <person name="Fauchery L."/>
            <person name="Girlanda M."/>
            <person name="Hayes R."/>
            <person name="Keri Z."/>
            <person name="LaButti K."/>
            <person name="Lipzen A."/>
            <person name="Lombard V."/>
            <person name="Magnuson J."/>
            <person name="Maillard F."/>
            <person name="Morin E."/>
            <person name="Murat C."/>
            <person name="Nolan M."/>
            <person name="Ohm R."/>
            <person name="Pangilinan J."/>
            <person name="Pereira M."/>
            <person name="Perotto S."/>
            <person name="Peter M."/>
            <person name="Riley R."/>
            <person name="Sitrit Y."/>
            <person name="Stielow B."/>
            <person name="Szollosi G."/>
            <person name="Zifcakova L."/>
            <person name="Stursova M."/>
            <person name="Spatafora J.W."/>
            <person name="Tedersoo L."/>
            <person name="Vaario L.-M."/>
            <person name="Yamada A."/>
            <person name="Yan M."/>
            <person name="Wang P."/>
            <person name="Xu J."/>
            <person name="Bruns T."/>
            <person name="Baldrian P."/>
            <person name="Vilgalys R."/>
            <person name="Henrissat B."/>
            <person name="Grigoriev I.V."/>
            <person name="Hibbett D."/>
            <person name="Nagy L.G."/>
            <person name="Martin F.M."/>
        </authorList>
    </citation>
    <scope>NUCLEOTIDE SEQUENCE</scope>
    <source>
        <strain evidence="2">Prilba</strain>
    </source>
</reference>
<evidence type="ECO:0000256" key="1">
    <source>
        <dbReference type="SAM" id="MobiDB-lite"/>
    </source>
</evidence>
<comment type="caution">
    <text evidence="2">The sequence shown here is derived from an EMBL/GenBank/DDBJ whole genome shotgun (WGS) entry which is preliminary data.</text>
</comment>
<keyword evidence="3" id="KW-1185">Reference proteome</keyword>
<feature type="region of interest" description="Disordered" evidence="1">
    <location>
        <begin position="1"/>
        <end position="22"/>
    </location>
</feature>
<dbReference type="AlphaFoldDB" id="A0A9P5N6C6"/>
<sequence>MAPRPERTAAANSPTFHLGNGHHIRDSTLKADICPVLQRVGKAKRMLVHPGGRRADIVVFADVHGCVSEHDGLPPTHAEGLLSPRFKIRVFRGFRRSLSIERTENRPYSMSPRTLEYPLKLGKPLDPQRLVRSSSSSGRRCREVRASHRVRMSHDRCVEEERSDLCGAFLQFGKIDDACTALRKLDGRAGPSGETLHVGLLRLPPVHTNRLWWWAYEVQEDKGSGEKEEEAYFEGEWAGLGFRRGEEGGQDVGH</sequence>
<evidence type="ECO:0000313" key="3">
    <source>
        <dbReference type="Proteomes" id="UP000759537"/>
    </source>
</evidence>
<reference evidence="2" key="2">
    <citation type="journal article" date="2020" name="Nat. Commun.">
        <title>Large-scale genome sequencing of mycorrhizal fungi provides insights into the early evolution of symbiotic traits.</title>
        <authorList>
            <person name="Miyauchi S."/>
            <person name="Kiss E."/>
            <person name="Kuo A."/>
            <person name="Drula E."/>
            <person name="Kohler A."/>
            <person name="Sanchez-Garcia M."/>
            <person name="Morin E."/>
            <person name="Andreopoulos B."/>
            <person name="Barry K.W."/>
            <person name="Bonito G."/>
            <person name="Buee M."/>
            <person name="Carver A."/>
            <person name="Chen C."/>
            <person name="Cichocki N."/>
            <person name="Clum A."/>
            <person name="Culley D."/>
            <person name="Crous P.W."/>
            <person name="Fauchery L."/>
            <person name="Girlanda M."/>
            <person name="Hayes R.D."/>
            <person name="Keri Z."/>
            <person name="LaButti K."/>
            <person name="Lipzen A."/>
            <person name="Lombard V."/>
            <person name="Magnuson J."/>
            <person name="Maillard F."/>
            <person name="Murat C."/>
            <person name="Nolan M."/>
            <person name="Ohm R.A."/>
            <person name="Pangilinan J."/>
            <person name="Pereira M.F."/>
            <person name="Perotto S."/>
            <person name="Peter M."/>
            <person name="Pfister S."/>
            <person name="Riley R."/>
            <person name="Sitrit Y."/>
            <person name="Stielow J.B."/>
            <person name="Szollosi G."/>
            <person name="Zifcakova L."/>
            <person name="Stursova M."/>
            <person name="Spatafora J.W."/>
            <person name="Tedersoo L."/>
            <person name="Vaario L.M."/>
            <person name="Yamada A."/>
            <person name="Yan M."/>
            <person name="Wang P."/>
            <person name="Xu J."/>
            <person name="Bruns T."/>
            <person name="Baldrian P."/>
            <person name="Vilgalys R."/>
            <person name="Dunand C."/>
            <person name="Henrissat B."/>
            <person name="Grigoriev I.V."/>
            <person name="Hibbett D."/>
            <person name="Nagy L.G."/>
            <person name="Martin F.M."/>
        </authorList>
    </citation>
    <scope>NUCLEOTIDE SEQUENCE</scope>
    <source>
        <strain evidence="2">Prilba</strain>
    </source>
</reference>
<accession>A0A9P5N6C6</accession>
<dbReference type="EMBL" id="WHVB01000001">
    <property type="protein sequence ID" value="KAF8487305.1"/>
    <property type="molecule type" value="Genomic_DNA"/>
</dbReference>
<gene>
    <name evidence="2" type="ORF">DFH94DRAFT_687791</name>
</gene>